<evidence type="ECO:0000313" key="5">
    <source>
        <dbReference type="Proteomes" id="UP000318080"/>
    </source>
</evidence>
<dbReference type="PROSITE" id="PS51186">
    <property type="entry name" value="GNAT"/>
    <property type="match status" value="1"/>
</dbReference>
<dbReference type="CDD" id="cd04301">
    <property type="entry name" value="NAT_SF"/>
    <property type="match status" value="1"/>
</dbReference>
<dbReference type="PANTHER" id="PTHR43072:SF23">
    <property type="entry name" value="UPF0039 PROTEIN C11D3.02C"/>
    <property type="match status" value="1"/>
</dbReference>
<evidence type="ECO:0000259" key="3">
    <source>
        <dbReference type="PROSITE" id="PS51186"/>
    </source>
</evidence>
<name>A0A540R734_9CORY</name>
<accession>A0A540R734</accession>
<dbReference type="InterPro" id="IPR016181">
    <property type="entry name" value="Acyl_CoA_acyltransferase"/>
</dbReference>
<sequence length="166" mass="18624">MLIRPAQLADAPSLSAIYNWASAQPALNLVTWQESVEDRENWLKDLEAQGYPVFVAEEDGEVLGWAAYFQFVTPAIYYGTAEDSIYIAPEAQGKGVGSALMEALMEHAEGNDYVRTMITYIVDENYGSIALHMKFGFEETGRMPNIHTKGDKRLGLVHLQRDFDRS</sequence>
<keyword evidence="2" id="KW-0012">Acyltransferase</keyword>
<dbReference type="STRING" id="1686286.GCA_900092335_01118"/>
<dbReference type="AlphaFoldDB" id="A0A540R734"/>
<dbReference type="GO" id="GO:0016747">
    <property type="term" value="F:acyltransferase activity, transferring groups other than amino-acyl groups"/>
    <property type="evidence" value="ECO:0007669"/>
    <property type="project" value="InterPro"/>
</dbReference>
<dbReference type="EMBL" id="VHIR01000010">
    <property type="protein sequence ID" value="TQE43254.1"/>
    <property type="molecule type" value="Genomic_DNA"/>
</dbReference>
<dbReference type="SUPFAM" id="SSF55729">
    <property type="entry name" value="Acyl-CoA N-acyltransferases (Nat)"/>
    <property type="match status" value="1"/>
</dbReference>
<dbReference type="Pfam" id="PF00583">
    <property type="entry name" value="Acetyltransf_1"/>
    <property type="match status" value="1"/>
</dbReference>
<dbReference type="GeneID" id="79852384"/>
<feature type="domain" description="N-acetyltransferase" evidence="3">
    <location>
        <begin position="1"/>
        <end position="164"/>
    </location>
</feature>
<reference evidence="4 5" key="1">
    <citation type="submission" date="2019-06" db="EMBL/GenBank/DDBJ databases">
        <title>Draft genome of C. phoceense Strain 272.</title>
        <authorList>
            <person name="Pacheco L.G.C."/>
            <person name="Barberis C.M."/>
            <person name="Almuzara M.N."/>
            <person name="Traglia G.M."/>
            <person name="Santos C.S."/>
            <person name="Rocha D.J.P.G."/>
            <person name="Aguiar E.R.G.R."/>
            <person name="Vay C.A."/>
        </authorList>
    </citation>
    <scope>NUCLEOTIDE SEQUENCE [LARGE SCALE GENOMIC DNA]</scope>
    <source>
        <strain evidence="4 5">272</strain>
    </source>
</reference>
<evidence type="ECO:0000256" key="2">
    <source>
        <dbReference type="ARBA" id="ARBA00023315"/>
    </source>
</evidence>
<comment type="caution">
    <text evidence="4">The sequence shown here is derived from an EMBL/GenBank/DDBJ whole genome shotgun (WGS) entry which is preliminary data.</text>
</comment>
<dbReference type="PANTHER" id="PTHR43072">
    <property type="entry name" value="N-ACETYLTRANSFERASE"/>
    <property type="match status" value="1"/>
</dbReference>
<keyword evidence="1 4" id="KW-0808">Transferase</keyword>
<dbReference type="InterPro" id="IPR000182">
    <property type="entry name" value="GNAT_dom"/>
</dbReference>
<keyword evidence="5" id="KW-1185">Reference proteome</keyword>
<gene>
    <name evidence="4" type="ORF">EJK80_07830</name>
</gene>
<proteinExistence type="predicted"/>
<dbReference type="Gene3D" id="3.40.630.30">
    <property type="match status" value="1"/>
</dbReference>
<evidence type="ECO:0000256" key="1">
    <source>
        <dbReference type="ARBA" id="ARBA00022679"/>
    </source>
</evidence>
<dbReference type="RefSeq" id="WP_066487894.1">
    <property type="nucleotide sequence ID" value="NZ_JADPQA010000022.1"/>
</dbReference>
<dbReference type="Proteomes" id="UP000318080">
    <property type="component" value="Unassembled WGS sequence"/>
</dbReference>
<organism evidence="4 5">
    <name type="scientific">Corynebacterium phoceense</name>
    <dbReference type="NCBI Taxonomy" id="1686286"/>
    <lineage>
        <taxon>Bacteria</taxon>
        <taxon>Bacillati</taxon>
        <taxon>Actinomycetota</taxon>
        <taxon>Actinomycetes</taxon>
        <taxon>Mycobacteriales</taxon>
        <taxon>Corynebacteriaceae</taxon>
        <taxon>Corynebacterium</taxon>
    </lineage>
</organism>
<evidence type="ECO:0000313" key="4">
    <source>
        <dbReference type="EMBL" id="TQE43254.1"/>
    </source>
</evidence>
<protein>
    <submittedName>
        <fullName evidence="4">N-acetyltransferase family protein</fullName>
    </submittedName>
</protein>